<evidence type="ECO:0000313" key="1">
    <source>
        <dbReference type="EMBL" id="MBN8233183.1"/>
    </source>
</evidence>
<name>A0ABS3DPJ1_9BACT</name>
<accession>A0ABS3DPJ1</accession>
<sequence length="289" mass="32613">MSAGEIQVFATRVWGFEPTTWPVIVFGLEGNRDKLLRESRAGDRIVFVATKTDDARSEDRGRLLGMAEISRTAVDTAKVVAPEHIKPTDRGPDGRIAWPKAILMLRAWRFPERPLLLEVLGRQLSYLATPAAVLLTADEARKVLSLEAEEAELPMSEVLMRERRFVQGLTSVRGPTRGPVPVSWTKEVMHEASGPAFTYAFRFGKRNVWKIGWSADLPVRLREVNTHVPLEETGEGWCQFLSHRHAAPVRAHEMEQRLLELLAQYRTAGERVRCQQSELQTAWVAALRG</sequence>
<proteinExistence type="predicted"/>
<evidence type="ECO:0008006" key="3">
    <source>
        <dbReference type="Google" id="ProtNLM"/>
    </source>
</evidence>
<protein>
    <recommendedName>
        <fullName evidence="3">GIY-YIG nuclease family protein</fullName>
    </recommendedName>
</protein>
<dbReference type="Proteomes" id="UP000664052">
    <property type="component" value="Unassembled WGS sequence"/>
</dbReference>
<evidence type="ECO:0000313" key="2">
    <source>
        <dbReference type="Proteomes" id="UP000664052"/>
    </source>
</evidence>
<dbReference type="EMBL" id="JAFIMU010000017">
    <property type="protein sequence ID" value="MBN8233183.1"/>
    <property type="molecule type" value="Genomic_DNA"/>
</dbReference>
<keyword evidence="2" id="KW-1185">Reference proteome</keyword>
<comment type="caution">
    <text evidence="1">The sequence shown here is derived from an EMBL/GenBank/DDBJ whole genome shotgun (WGS) entry which is preliminary data.</text>
</comment>
<organism evidence="1 2">
    <name type="scientific">Corallococcus macrosporus</name>
    <dbReference type="NCBI Taxonomy" id="35"/>
    <lineage>
        <taxon>Bacteria</taxon>
        <taxon>Pseudomonadati</taxon>
        <taxon>Myxococcota</taxon>
        <taxon>Myxococcia</taxon>
        <taxon>Myxococcales</taxon>
        <taxon>Cystobacterineae</taxon>
        <taxon>Myxococcaceae</taxon>
        <taxon>Corallococcus</taxon>
    </lineage>
</organism>
<gene>
    <name evidence="1" type="ORF">JYK02_37285</name>
</gene>
<dbReference type="RefSeq" id="WP_207057718.1">
    <property type="nucleotide sequence ID" value="NZ_JAFIMU010000017.1"/>
</dbReference>
<reference evidence="1 2" key="1">
    <citation type="submission" date="2021-02" db="EMBL/GenBank/DDBJ databases">
        <title>De Novo genome assembly of isolated myxobacteria.</title>
        <authorList>
            <person name="Stevens D.C."/>
        </authorList>
    </citation>
    <scope>NUCLEOTIDE SEQUENCE [LARGE SCALE GENOMIC DNA]</scope>
    <source>
        <strain evidence="1 2">ATCC 29039</strain>
    </source>
</reference>